<dbReference type="AlphaFoldDB" id="A0A0A5SM16"/>
<evidence type="ECO:0000256" key="1">
    <source>
        <dbReference type="SAM" id="Coils"/>
    </source>
</evidence>
<proteinExistence type="predicted"/>
<evidence type="ECO:0000313" key="3">
    <source>
        <dbReference type="EMBL" id="EMO9457227.1"/>
    </source>
</evidence>
<organism evidence="4 7">
    <name type="scientific">Morganella morganii</name>
    <name type="common">Proteus morganii</name>
    <dbReference type="NCBI Taxonomy" id="582"/>
    <lineage>
        <taxon>Bacteria</taxon>
        <taxon>Pseudomonadati</taxon>
        <taxon>Pseudomonadota</taxon>
        <taxon>Gammaproteobacteria</taxon>
        <taxon>Enterobacterales</taxon>
        <taxon>Morganellaceae</taxon>
        <taxon>Morganella</taxon>
    </lineage>
</organism>
<dbReference type="OrthoDB" id="5616367at2"/>
<reference evidence="2 6" key="2">
    <citation type="submission" date="2018-04" db="EMBL/GenBank/DDBJ databases">
        <title>Whole genome sequencing of Morganella morganii AR_0133.</title>
        <authorList>
            <person name="Conlan S."/>
            <person name="Thomas P.J."/>
            <person name="Mullikin J."/>
            <person name="Frank K.M."/>
            <person name="Segre J.A."/>
        </authorList>
    </citation>
    <scope>NUCLEOTIDE SEQUENCE [LARGE SCALE GENOMIC DNA]</scope>
    <source>
        <strain evidence="2 6">AR_0133</strain>
    </source>
</reference>
<dbReference type="EMBL" id="JAPKIY010000017">
    <property type="protein sequence ID" value="MDS0898664.1"/>
    <property type="molecule type" value="Genomic_DNA"/>
</dbReference>
<keyword evidence="1" id="KW-0175">Coiled coil</keyword>
<feature type="coiled-coil region" evidence="1">
    <location>
        <begin position="41"/>
        <end position="68"/>
    </location>
</feature>
<gene>
    <name evidence="2" type="ORF">AM380_14315</name>
    <name evidence="4" type="ORF">CYG68_05000</name>
    <name evidence="5" type="ORF">OSC06_11825</name>
    <name evidence="3" type="ORF">PN925_002612</name>
</gene>
<dbReference type="Pfam" id="PF04325">
    <property type="entry name" value="DUF465"/>
    <property type="match status" value="1"/>
</dbReference>
<evidence type="ECO:0000313" key="6">
    <source>
        <dbReference type="Proteomes" id="UP000244682"/>
    </source>
</evidence>
<evidence type="ECO:0000313" key="7">
    <source>
        <dbReference type="Proteomes" id="UP000650477"/>
    </source>
</evidence>
<dbReference type="STRING" id="582.AL531_08875"/>
<evidence type="ECO:0000313" key="2">
    <source>
        <dbReference type="EMBL" id="AWC94725.1"/>
    </source>
</evidence>
<dbReference type="EMBL" id="CP028956">
    <property type="protein sequence ID" value="AWC94725.1"/>
    <property type="molecule type" value="Genomic_DNA"/>
</dbReference>
<reference evidence="5" key="3">
    <citation type="submission" date="2023-02" db="EMBL/GenBank/DDBJ databases">
        <title>Detection, antimicrobial susceptibility and genomic characterization of NDM-producing species of Morganellaceae, Yersiniaceae, and Enterobacteriaceae other than Klebsiella.</title>
        <authorList>
            <person name="Camargo C.H."/>
            <person name="Sacchi C.T."/>
            <person name="Campos K.R."/>
        </authorList>
    </citation>
    <scope>NUCLEOTIDE SEQUENCE</scope>
    <source>
        <strain evidence="5">1189_21</strain>
    </source>
</reference>
<sequence>MFPEYRDLISHLRQNSHQFRTLFDKHNQLDHEIARLEKSDRSGYSEEVVELKKQKLRLKEEIHQLLKDPPEDD</sequence>
<accession>A0A0A5SM16</accession>
<dbReference type="Proteomes" id="UP000244682">
    <property type="component" value="Chromosome"/>
</dbReference>
<dbReference type="Proteomes" id="UP001182247">
    <property type="component" value="Unassembled WGS sequence"/>
</dbReference>
<dbReference type="EMBL" id="PKLF01000004">
    <property type="protein sequence ID" value="MBE8611773.1"/>
    <property type="molecule type" value="Genomic_DNA"/>
</dbReference>
<dbReference type="InterPro" id="IPR038444">
    <property type="entry name" value="DUF465_sf"/>
</dbReference>
<dbReference type="Gene3D" id="6.10.280.50">
    <property type="match status" value="1"/>
</dbReference>
<evidence type="ECO:0000313" key="5">
    <source>
        <dbReference type="EMBL" id="MDS0898664.1"/>
    </source>
</evidence>
<name>A0A0A5SM16_MORMO</name>
<dbReference type="Proteomes" id="UP000650477">
    <property type="component" value="Unassembled WGS sequence"/>
</dbReference>
<evidence type="ECO:0000313" key="4">
    <source>
        <dbReference type="EMBL" id="MBE8611773.1"/>
    </source>
</evidence>
<dbReference type="InterPro" id="IPR007420">
    <property type="entry name" value="DUF465"/>
</dbReference>
<dbReference type="NCBIfam" id="NF008505">
    <property type="entry name" value="PRK11415.1"/>
    <property type="match status" value="1"/>
</dbReference>
<reference evidence="4" key="1">
    <citation type="submission" date="2017-12" db="EMBL/GenBank/DDBJ databases">
        <title>Genome sequencing and analysis.</title>
        <authorList>
            <person name="Huang Y.-T."/>
        </authorList>
    </citation>
    <scope>NUCLEOTIDE SEQUENCE</scope>
    <source>
        <strain evidence="4">VGH116</strain>
    </source>
</reference>
<dbReference type="RefSeq" id="WP_004239807.1">
    <property type="nucleotide sequence ID" value="NZ_ABGYJJ040000001.1"/>
</dbReference>
<dbReference type="EMBL" id="ABKJEP030000036">
    <property type="protein sequence ID" value="EMO9457227.1"/>
    <property type="molecule type" value="Genomic_DNA"/>
</dbReference>
<protein>
    <submittedName>
        <fullName evidence="4">DUF465 domain-containing protein</fullName>
    </submittedName>
</protein>
<dbReference type="GeneID" id="93360017"/>
<reference evidence="3" key="4">
    <citation type="submission" date="2024-02" db="EMBL/GenBank/DDBJ databases">
        <authorList>
            <consortium name="Clinical and Environmental Microbiology Branch: Whole genome sequencing antimicrobial resistance pathogens in the healthcare setting"/>
        </authorList>
    </citation>
    <scope>NUCLEOTIDE SEQUENCE</scope>
    <source>
        <strain evidence="3">2023KU-00017</strain>
    </source>
</reference>